<sequence length="316" mass="34611">MEAYIPGSGDSYSQTGFNVAGPQPNVANPIGNPPYPGWTSCPGPNWIGYLTTTYNRSTVLTYNLADGGATVDGDLIKSWRPEVKSLITQVRKEYIPTYGNKPEQAPWTDSNSLFAFWIGINDIGMSYWDNNSTRADTALKEYAELWEDIYKTGGRNFLFLNVPPLHRAPLTVESGNNQSVGLELKAINEWNSKLSAMADKFKASHPGVTTFVFSTFDVFNQIMDKPASFPPTAELANTNNFCAGYAGTPSTLTKPANGCKYALNQYFWLNNLHPTSPVHEATAMAVGKALEAGKANLGQKCAASSPRKRSQMARRL</sequence>
<comment type="caution">
    <text evidence="2">The sequence shown here is derived from an EMBL/GenBank/DDBJ whole genome shotgun (WGS) entry which is preliminary data.</text>
</comment>
<dbReference type="InterPro" id="IPR001087">
    <property type="entry name" value="GDSL"/>
</dbReference>
<dbReference type="AlphaFoldDB" id="A0A9P4U484"/>
<dbReference type="Gene3D" id="3.40.50.1110">
    <property type="entry name" value="SGNH hydrolase"/>
    <property type="match status" value="1"/>
</dbReference>
<dbReference type="PANTHER" id="PTHR45642">
    <property type="entry name" value="GDSL ESTERASE/LIPASE EXL3"/>
    <property type="match status" value="1"/>
</dbReference>
<reference evidence="2" key="1">
    <citation type="journal article" date="2020" name="Stud. Mycol.">
        <title>101 Dothideomycetes genomes: a test case for predicting lifestyles and emergence of pathogens.</title>
        <authorList>
            <person name="Haridas S."/>
            <person name="Albert R."/>
            <person name="Binder M."/>
            <person name="Bloem J."/>
            <person name="Labutti K."/>
            <person name="Salamov A."/>
            <person name="Andreopoulos B."/>
            <person name="Baker S."/>
            <person name="Barry K."/>
            <person name="Bills G."/>
            <person name="Bluhm B."/>
            <person name="Cannon C."/>
            <person name="Castanera R."/>
            <person name="Culley D."/>
            <person name="Daum C."/>
            <person name="Ezra D."/>
            <person name="Gonzalez J."/>
            <person name="Henrissat B."/>
            <person name="Kuo A."/>
            <person name="Liang C."/>
            <person name="Lipzen A."/>
            <person name="Lutzoni F."/>
            <person name="Magnuson J."/>
            <person name="Mondo S."/>
            <person name="Nolan M."/>
            <person name="Ohm R."/>
            <person name="Pangilinan J."/>
            <person name="Park H.-J."/>
            <person name="Ramirez L."/>
            <person name="Alfaro M."/>
            <person name="Sun H."/>
            <person name="Tritt A."/>
            <person name="Yoshinaga Y."/>
            <person name="Zwiers L.-H."/>
            <person name="Turgeon B."/>
            <person name="Goodwin S."/>
            <person name="Spatafora J."/>
            <person name="Crous P."/>
            <person name="Grigoriev I."/>
        </authorList>
    </citation>
    <scope>NUCLEOTIDE SEQUENCE</scope>
    <source>
        <strain evidence="2">CBS 130266</strain>
    </source>
</reference>
<dbReference type="GO" id="GO:0016788">
    <property type="term" value="F:hydrolase activity, acting on ester bonds"/>
    <property type="evidence" value="ECO:0007669"/>
    <property type="project" value="InterPro"/>
</dbReference>
<dbReference type="CDD" id="cd01846">
    <property type="entry name" value="fatty_acyltransferase_like"/>
    <property type="match status" value="1"/>
</dbReference>
<evidence type="ECO:0008006" key="4">
    <source>
        <dbReference type="Google" id="ProtNLM"/>
    </source>
</evidence>
<evidence type="ECO:0000313" key="3">
    <source>
        <dbReference type="Proteomes" id="UP000800235"/>
    </source>
</evidence>
<dbReference type="OrthoDB" id="1600564at2759"/>
<dbReference type="PANTHER" id="PTHR45642:SF139">
    <property type="entry name" value="SGNH HYDROLASE-TYPE ESTERASE DOMAIN-CONTAINING PROTEIN"/>
    <property type="match status" value="1"/>
</dbReference>
<dbReference type="Proteomes" id="UP000800235">
    <property type="component" value="Unassembled WGS sequence"/>
</dbReference>
<protein>
    <recommendedName>
        <fullName evidence="4">Carbohydrate esterase family 16 protein</fullName>
    </recommendedName>
</protein>
<dbReference type="InterPro" id="IPR050592">
    <property type="entry name" value="GDSL_lipolytic_enzyme"/>
</dbReference>
<proteinExistence type="predicted"/>
<organism evidence="2 3">
    <name type="scientific">Tothia fuscella</name>
    <dbReference type="NCBI Taxonomy" id="1048955"/>
    <lineage>
        <taxon>Eukaryota</taxon>
        <taxon>Fungi</taxon>
        <taxon>Dikarya</taxon>
        <taxon>Ascomycota</taxon>
        <taxon>Pezizomycotina</taxon>
        <taxon>Dothideomycetes</taxon>
        <taxon>Pleosporomycetidae</taxon>
        <taxon>Venturiales</taxon>
        <taxon>Cylindrosympodiaceae</taxon>
        <taxon>Tothia</taxon>
    </lineage>
</organism>
<evidence type="ECO:0000313" key="2">
    <source>
        <dbReference type="EMBL" id="KAF2435727.1"/>
    </source>
</evidence>
<keyword evidence="1" id="KW-0732">Signal</keyword>
<keyword evidence="3" id="KW-1185">Reference proteome</keyword>
<evidence type="ECO:0000256" key="1">
    <source>
        <dbReference type="ARBA" id="ARBA00022729"/>
    </source>
</evidence>
<dbReference type="SUPFAM" id="SSF52266">
    <property type="entry name" value="SGNH hydrolase"/>
    <property type="match status" value="1"/>
</dbReference>
<dbReference type="EMBL" id="MU007012">
    <property type="protein sequence ID" value="KAF2435727.1"/>
    <property type="molecule type" value="Genomic_DNA"/>
</dbReference>
<dbReference type="InterPro" id="IPR036514">
    <property type="entry name" value="SGNH_hydro_sf"/>
</dbReference>
<gene>
    <name evidence="2" type="ORF">EJ08DRAFT_286888</name>
</gene>
<dbReference type="Pfam" id="PF00657">
    <property type="entry name" value="Lipase_GDSL"/>
    <property type="match status" value="1"/>
</dbReference>
<name>A0A9P4U484_9PEZI</name>
<accession>A0A9P4U484</accession>